<proteinExistence type="predicted"/>
<feature type="domain" description="PHA accumulation regulator DNA-binding N-terminal" evidence="2">
    <location>
        <begin position="11"/>
        <end position="70"/>
    </location>
</feature>
<evidence type="ECO:0000259" key="1">
    <source>
        <dbReference type="Pfam" id="PF05233"/>
    </source>
</evidence>
<dbReference type="Pfam" id="PF05233">
    <property type="entry name" value="PHB_acc"/>
    <property type="match status" value="2"/>
</dbReference>
<dbReference type="AlphaFoldDB" id="A0A2P5KBM4"/>
<reference evidence="3 4" key="1">
    <citation type="submission" date="2018-01" db="EMBL/GenBank/DDBJ databases">
        <title>Genomic Encyclopedia of Type Strains, Phase III (KMG-III): the genomes of soil and plant-associated and newly described type strains.</title>
        <authorList>
            <person name="Whitman W."/>
        </authorList>
    </citation>
    <scope>NUCLEOTIDE SEQUENCE [LARGE SCALE GENOMIC DNA]</scope>
    <source>
        <strain evidence="3 4">HKI456</strain>
    </source>
</reference>
<evidence type="ECO:0000313" key="4">
    <source>
        <dbReference type="Proteomes" id="UP000243096"/>
    </source>
</evidence>
<dbReference type="NCBIfam" id="TIGR01848">
    <property type="entry name" value="PHA_reg_PhaR"/>
    <property type="match status" value="1"/>
</dbReference>
<feature type="domain" description="PHB accumulation regulatory" evidence="1">
    <location>
        <begin position="75"/>
        <end position="113"/>
    </location>
</feature>
<dbReference type="EMBL" id="PRDW01000004">
    <property type="protein sequence ID" value="PPB84106.1"/>
    <property type="molecule type" value="Genomic_DNA"/>
</dbReference>
<name>A0A2P5KBM4_9BURK</name>
<dbReference type="RefSeq" id="WP_104076927.1">
    <property type="nucleotide sequence ID" value="NZ_CP062178.1"/>
</dbReference>
<evidence type="ECO:0000259" key="2">
    <source>
        <dbReference type="Pfam" id="PF07879"/>
    </source>
</evidence>
<protein>
    <submittedName>
        <fullName evidence="3">Polyhydroxyalkanoate synthesis repressor PhaR</fullName>
    </submittedName>
</protein>
<dbReference type="InterPro" id="IPR012909">
    <property type="entry name" value="PHA_DNA-bd_N"/>
</dbReference>
<dbReference type="InterPro" id="IPR007897">
    <property type="entry name" value="PHB_accumulat"/>
</dbReference>
<dbReference type="Proteomes" id="UP000243096">
    <property type="component" value="Unassembled WGS sequence"/>
</dbReference>
<feature type="domain" description="PHB accumulation regulatory" evidence="1">
    <location>
        <begin position="126"/>
        <end position="165"/>
    </location>
</feature>
<accession>A0A2P5KBM4</accession>
<sequence>MTTTKKPAERLIKKYPNRRLYDTETSTYITLSDVKQLVLDQEAFKVVDAKSNEDLTRSILLQIILEEESGGMPMFSSSMLSQIIRFYGHAMQGLMGTYLEKNIQAFIDIQNKFAEQSKGLYDNNALNPEIWSQFMNMQAPMMQGMMTSYIEQSKNMFVQMQEQMQNQAKTLFSSFPFAPGGGTSSSGDDKK</sequence>
<dbReference type="GO" id="GO:0006355">
    <property type="term" value="P:regulation of DNA-templated transcription"/>
    <property type="evidence" value="ECO:0007669"/>
    <property type="project" value="InterPro"/>
</dbReference>
<gene>
    <name evidence="3" type="ORF">B0O95_10456</name>
</gene>
<dbReference type="Pfam" id="PF07879">
    <property type="entry name" value="PHB_acc_N"/>
    <property type="match status" value="1"/>
</dbReference>
<evidence type="ECO:0000313" key="3">
    <source>
        <dbReference type="EMBL" id="PPB84106.1"/>
    </source>
</evidence>
<keyword evidence="4" id="KW-1185">Reference proteome</keyword>
<dbReference type="InterPro" id="IPR010134">
    <property type="entry name" value="PHA_reg_PhaR"/>
</dbReference>
<dbReference type="OrthoDB" id="9795345at2"/>
<comment type="caution">
    <text evidence="3">The sequence shown here is derived from an EMBL/GenBank/DDBJ whole genome shotgun (WGS) entry which is preliminary data.</text>
</comment>
<organism evidence="3 4">
    <name type="scientific">Mycetohabitans endofungorum</name>
    <dbReference type="NCBI Taxonomy" id="417203"/>
    <lineage>
        <taxon>Bacteria</taxon>
        <taxon>Pseudomonadati</taxon>
        <taxon>Pseudomonadota</taxon>
        <taxon>Betaproteobacteria</taxon>
        <taxon>Burkholderiales</taxon>
        <taxon>Burkholderiaceae</taxon>
        <taxon>Mycetohabitans</taxon>
    </lineage>
</organism>